<reference evidence="1" key="1">
    <citation type="submission" date="2021-06" db="EMBL/GenBank/DDBJ databases">
        <authorList>
            <person name="Kallberg Y."/>
            <person name="Tangrot J."/>
            <person name="Rosling A."/>
        </authorList>
    </citation>
    <scope>NUCLEOTIDE SEQUENCE</scope>
    <source>
        <strain evidence="1">UK204</strain>
    </source>
</reference>
<dbReference type="EMBL" id="CAJVPQ010000996">
    <property type="protein sequence ID" value="CAG8525551.1"/>
    <property type="molecule type" value="Genomic_DNA"/>
</dbReference>
<dbReference type="OrthoDB" id="2360021at2759"/>
<evidence type="ECO:0000313" key="2">
    <source>
        <dbReference type="Proteomes" id="UP000789570"/>
    </source>
</evidence>
<gene>
    <name evidence="1" type="ORF">FCALED_LOCUS4918</name>
</gene>
<keyword evidence="2" id="KW-1185">Reference proteome</keyword>
<dbReference type="Proteomes" id="UP000789570">
    <property type="component" value="Unassembled WGS sequence"/>
</dbReference>
<organism evidence="1 2">
    <name type="scientific">Funneliformis caledonium</name>
    <dbReference type="NCBI Taxonomy" id="1117310"/>
    <lineage>
        <taxon>Eukaryota</taxon>
        <taxon>Fungi</taxon>
        <taxon>Fungi incertae sedis</taxon>
        <taxon>Mucoromycota</taxon>
        <taxon>Glomeromycotina</taxon>
        <taxon>Glomeromycetes</taxon>
        <taxon>Glomerales</taxon>
        <taxon>Glomeraceae</taxon>
        <taxon>Funneliformis</taxon>
    </lineage>
</organism>
<accession>A0A9N9AAA0</accession>
<evidence type="ECO:0000313" key="1">
    <source>
        <dbReference type="EMBL" id="CAG8525551.1"/>
    </source>
</evidence>
<dbReference type="AlphaFoldDB" id="A0A9N9AAA0"/>
<sequence length="330" mass="37682">MSNRTVTETELVKFGDDLRNAAINYKIACMSLRCCYTTNASSVKEFVALRRKITNYANVYNRVILPIANIVVENIQDFVETYTALSFDDFKECIEDLADGAKRNHEMAYFTKLLHEEILSNFKSEQNSVNIVLKKLEKDAVWYNARAKQLKESSNAKTSWAIGLSLIPGVNFIASPILWYRGKEDLGEAIAIEEESKLAVAATHIIQDVLGTSLQKFIQALADISGFFNVLQNELSILARNSDNRITKLHYYKCRNKVPTIIAACQFYMKSIPDCQTELLCIPNGCDNYVQQWLVEKKEKNGNLHQSFLELGRNIFNTNVQFLRLIEFFI</sequence>
<proteinExistence type="predicted"/>
<protein>
    <submittedName>
        <fullName evidence="1">8882_t:CDS:1</fullName>
    </submittedName>
</protein>
<name>A0A9N9AAA0_9GLOM</name>
<comment type="caution">
    <text evidence="1">The sequence shown here is derived from an EMBL/GenBank/DDBJ whole genome shotgun (WGS) entry which is preliminary data.</text>
</comment>